<feature type="domain" description="Retrotransposon gag" evidence="1">
    <location>
        <begin position="101"/>
        <end position="172"/>
    </location>
</feature>
<protein>
    <submittedName>
        <fullName evidence="3">Uncharacterized protein LOC111460137</fullName>
    </submittedName>
</protein>
<dbReference type="AlphaFoldDB" id="A0A6J1H554"/>
<gene>
    <name evidence="3" type="primary">LOC111460137</name>
</gene>
<accession>A0A6J1H554</accession>
<organism evidence="2 3">
    <name type="scientific">Cucurbita moschata</name>
    <name type="common">Winter crookneck squash</name>
    <name type="synonym">Cucurbita pepo var. moschata</name>
    <dbReference type="NCBI Taxonomy" id="3662"/>
    <lineage>
        <taxon>Eukaryota</taxon>
        <taxon>Viridiplantae</taxon>
        <taxon>Streptophyta</taxon>
        <taxon>Embryophyta</taxon>
        <taxon>Tracheophyta</taxon>
        <taxon>Spermatophyta</taxon>
        <taxon>Magnoliopsida</taxon>
        <taxon>eudicotyledons</taxon>
        <taxon>Gunneridae</taxon>
        <taxon>Pentapetalae</taxon>
        <taxon>rosids</taxon>
        <taxon>fabids</taxon>
        <taxon>Cucurbitales</taxon>
        <taxon>Cucurbitaceae</taxon>
        <taxon>Cucurbiteae</taxon>
        <taxon>Cucurbita</taxon>
    </lineage>
</organism>
<sequence length="213" mass="24146">MTFPPPVTPQPARDSAAELTDVLRIVVRNLSDDQSANNSASTREARCLRDFKRGDPQTFKETSDGPTETQSWLSSIETVFRLTNCLKDQKVECAAFMLPGGEISWTEFKEAFAEVYYPDDVQIRKHQELTHLKQKGHSVTAYAREFTKLKCFAPDLVDTNYRTARQFVLGLDRKIRNVVEAIAPTTYAESSTGHGGDRWIERIPLIDLEMKTT</sequence>
<dbReference type="Proteomes" id="UP000504609">
    <property type="component" value="Unplaced"/>
</dbReference>
<dbReference type="RefSeq" id="XP_022959030.1">
    <property type="nucleotide sequence ID" value="XM_023103262.1"/>
</dbReference>
<evidence type="ECO:0000313" key="3">
    <source>
        <dbReference type="RefSeq" id="XP_022959030.1"/>
    </source>
</evidence>
<evidence type="ECO:0000259" key="1">
    <source>
        <dbReference type="Pfam" id="PF03732"/>
    </source>
</evidence>
<proteinExistence type="predicted"/>
<name>A0A6J1H554_CUCMO</name>
<reference evidence="3" key="1">
    <citation type="submission" date="2025-08" db="UniProtKB">
        <authorList>
            <consortium name="RefSeq"/>
        </authorList>
    </citation>
    <scope>IDENTIFICATION</scope>
    <source>
        <tissue evidence="3">Young leaves</tissue>
    </source>
</reference>
<evidence type="ECO:0000313" key="2">
    <source>
        <dbReference type="Proteomes" id="UP000504609"/>
    </source>
</evidence>
<dbReference type="InterPro" id="IPR005162">
    <property type="entry name" value="Retrotrans_gag_dom"/>
</dbReference>
<dbReference type="Pfam" id="PF03732">
    <property type="entry name" value="Retrotrans_gag"/>
    <property type="match status" value="1"/>
</dbReference>
<dbReference type="GeneID" id="111460137"/>
<keyword evidence="2" id="KW-1185">Reference proteome</keyword>
<dbReference type="KEGG" id="cmos:111460137"/>